<evidence type="ECO:0000313" key="5">
    <source>
        <dbReference type="EMBL" id="RKN82701.1"/>
    </source>
</evidence>
<dbReference type="SUPFAM" id="SSF46689">
    <property type="entry name" value="Homeodomain-like"/>
    <property type="match status" value="2"/>
</dbReference>
<comment type="caution">
    <text evidence="5">The sequence shown here is derived from an EMBL/GenBank/DDBJ whole genome shotgun (WGS) entry which is preliminary data.</text>
</comment>
<dbReference type="InterPro" id="IPR009057">
    <property type="entry name" value="Homeodomain-like_sf"/>
</dbReference>
<dbReference type="PROSITE" id="PS00041">
    <property type="entry name" value="HTH_ARAC_FAMILY_1"/>
    <property type="match status" value="1"/>
</dbReference>
<sequence length="331" mass="38682">MRHLNLLDFLLEKPLFLEENLWVMENRNQQQLLYIHRINKVVEYIENNLDADLSLEELSKIACFSLFHFHRIFSALLGETPNGYITRRRIEKIAGRLFYPGKSESLTQLAHQYGFKSIYSFSRAFRKFYGMSATEFQKKGQSEFSKIGKIESKKGENKVSFQKYFYSMDNLKNWLQMKTKVEVKEMPELNLVHLRHQGAYSGIGKVYERLMNWAGPRGLLNFPKTKMVGIYYDSPRVTDESKMQSSACLTVDADVETNGEIGKLTIPKGRFAVGSFQIKVEEFEKAWNSMTLWIPENNFELREGHYHEIYHNNGKQHPEGVFFVDICIPVK</sequence>
<accession>A0A3B0CD18</accession>
<evidence type="ECO:0000256" key="1">
    <source>
        <dbReference type="ARBA" id="ARBA00023015"/>
    </source>
</evidence>
<dbReference type="SUPFAM" id="SSF55136">
    <property type="entry name" value="Probable bacterial effector-binding domain"/>
    <property type="match status" value="1"/>
</dbReference>
<dbReference type="Pfam" id="PF12833">
    <property type="entry name" value="HTH_18"/>
    <property type="match status" value="1"/>
</dbReference>
<evidence type="ECO:0000259" key="4">
    <source>
        <dbReference type="PROSITE" id="PS01124"/>
    </source>
</evidence>
<keyword evidence="6" id="KW-1185">Reference proteome</keyword>
<dbReference type="PROSITE" id="PS01124">
    <property type="entry name" value="HTH_ARAC_FAMILY_2"/>
    <property type="match status" value="1"/>
</dbReference>
<dbReference type="GO" id="GO:0043565">
    <property type="term" value="F:sequence-specific DNA binding"/>
    <property type="evidence" value="ECO:0007669"/>
    <property type="project" value="InterPro"/>
</dbReference>
<evidence type="ECO:0000313" key="6">
    <source>
        <dbReference type="Proteomes" id="UP000276603"/>
    </source>
</evidence>
<protein>
    <submittedName>
        <fullName evidence="5">AraC family transcriptional regulator</fullName>
    </submittedName>
</protein>
<dbReference type="InterPro" id="IPR029442">
    <property type="entry name" value="GyrI-like"/>
</dbReference>
<evidence type="ECO:0000256" key="2">
    <source>
        <dbReference type="ARBA" id="ARBA00023125"/>
    </source>
</evidence>
<dbReference type="InterPro" id="IPR011256">
    <property type="entry name" value="Reg_factor_effector_dom_sf"/>
</dbReference>
<dbReference type="Pfam" id="PF06445">
    <property type="entry name" value="GyrI-like"/>
    <property type="match status" value="1"/>
</dbReference>
<gene>
    <name evidence="5" type="ORF">D7Z94_02340</name>
</gene>
<dbReference type="AlphaFoldDB" id="A0A3B0CD18"/>
<reference evidence="5 6" key="1">
    <citation type="submission" date="2018-10" db="EMBL/GenBank/DDBJ databases">
        <title>Ulvibacterium marinum gen. nov., sp. nov., a novel marine bacterium of the family Flavobacteriaceae, isolated from a culture of the green alga Ulva prolifera.</title>
        <authorList>
            <person name="Zhang Z."/>
        </authorList>
    </citation>
    <scope>NUCLEOTIDE SEQUENCE [LARGE SCALE GENOMIC DNA]</scope>
    <source>
        <strain evidence="5 6">CCMM003</strain>
    </source>
</reference>
<keyword evidence="2" id="KW-0238">DNA-binding</keyword>
<name>A0A3B0CD18_9FLAO</name>
<dbReference type="InterPro" id="IPR018062">
    <property type="entry name" value="HTH_AraC-typ_CS"/>
</dbReference>
<dbReference type="GO" id="GO:0003700">
    <property type="term" value="F:DNA-binding transcription factor activity"/>
    <property type="evidence" value="ECO:0007669"/>
    <property type="project" value="InterPro"/>
</dbReference>
<dbReference type="SMART" id="SM00871">
    <property type="entry name" value="AraC_E_bind"/>
    <property type="match status" value="1"/>
</dbReference>
<dbReference type="Proteomes" id="UP000276603">
    <property type="component" value="Unassembled WGS sequence"/>
</dbReference>
<dbReference type="EMBL" id="RBCJ01000001">
    <property type="protein sequence ID" value="RKN82701.1"/>
    <property type="molecule type" value="Genomic_DNA"/>
</dbReference>
<dbReference type="PANTHER" id="PTHR40055:SF1">
    <property type="entry name" value="TRANSCRIPTIONAL REGULATOR YGIV-RELATED"/>
    <property type="match status" value="1"/>
</dbReference>
<dbReference type="Gene3D" id="1.10.10.60">
    <property type="entry name" value="Homeodomain-like"/>
    <property type="match status" value="2"/>
</dbReference>
<keyword evidence="1" id="KW-0805">Transcription regulation</keyword>
<keyword evidence="3" id="KW-0804">Transcription</keyword>
<dbReference type="InterPro" id="IPR050908">
    <property type="entry name" value="SmbC-like"/>
</dbReference>
<evidence type="ECO:0000256" key="3">
    <source>
        <dbReference type="ARBA" id="ARBA00023163"/>
    </source>
</evidence>
<dbReference type="SMART" id="SM00342">
    <property type="entry name" value="HTH_ARAC"/>
    <property type="match status" value="1"/>
</dbReference>
<dbReference type="InterPro" id="IPR010499">
    <property type="entry name" value="AraC_E-bd"/>
</dbReference>
<feature type="domain" description="HTH araC/xylS-type" evidence="4">
    <location>
        <begin position="39"/>
        <end position="139"/>
    </location>
</feature>
<dbReference type="Gene3D" id="3.20.80.10">
    <property type="entry name" value="Regulatory factor, effector binding domain"/>
    <property type="match status" value="1"/>
</dbReference>
<dbReference type="PANTHER" id="PTHR40055">
    <property type="entry name" value="TRANSCRIPTIONAL REGULATOR YGIV-RELATED"/>
    <property type="match status" value="1"/>
</dbReference>
<proteinExistence type="predicted"/>
<dbReference type="InterPro" id="IPR018060">
    <property type="entry name" value="HTH_AraC"/>
</dbReference>
<organism evidence="5 6">
    <name type="scientific">Ulvibacterium marinum</name>
    <dbReference type="NCBI Taxonomy" id="2419782"/>
    <lineage>
        <taxon>Bacteria</taxon>
        <taxon>Pseudomonadati</taxon>
        <taxon>Bacteroidota</taxon>
        <taxon>Flavobacteriia</taxon>
        <taxon>Flavobacteriales</taxon>
        <taxon>Flavobacteriaceae</taxon>
        <taxon>Ulvibacterium</taxon>
    </lineage>
</organism>